<evidence type="ECO:0000313" key="9">
    <source>
        <dbReference type="EMBL" id="ABA48358.1"/>
    </source>
</evidence>
<dbReference type="Pfam" id="PF04226">
    <property type="entry name" value="Transgly_assoc"/>
    <property type="match status" value="1"/>
</dbReference>
<protein>
    <submittedName>
        <fullName evidence="9">Putative membrane protein</fullName>
    </submittedName>
</protein>
<feature type="transmembrane region" description="Helical" evidence="8">
    <location>
        <begin position="245"/>
        <end position="263"/>
    </location>
</feature>
<evidence type="ECO:0000313" key="10">
    <source>
        <dbReference type="Proteomes" id="UP000002700"/>
    </source>
</evidence>
<evidence type="ECO:0000256" key="2">
    <source>
        <dbReference type="ARBA" id="ARBA00011006"/>
    </source>
</evidence>
<keyword evidence="6 8" id="KW-0472">Membrane</keyword>
<comment type="similarity">
    <text evidence="2">Belongs to the UPF0410 family.</text>
</comment>
<dbReference type="InterPro" id="IPR007341">
    <property type="entry name" value="Transgly_assoc"/>
</dbReference>
<dbReference type="EnsemblBacteria" id="ABA48358">
    <property type="protein sequence ID" value="ABA48358"/>
    <property type="gene ID" value="BURPS1710b_3035"/>
</dbReference>
<keyword evidence="4 8" id="KW-0812">Transmembrane</keyword>
<dbReference type="PANTHER" id="PTHR33884">
    <property type="entry name" value="UPF0410 PROTEIN YMGE"/>
    <property type="match status" value="1"/>
</dbReference>
<dbReference type="HOGENOM" id="CLU_859635_0_0_4"/>
<reference evidence="9 10" key="1">
    <citation type="submission" date="2005-09" db="EMBL/GenBank/DDBJ databases">
        <authorList>
            <person name="Woods D.E."/>
            <person name="Nierman W.C."/>
        </authorList>
    </citation>
    <scope>NUCLEOTIDE SEQUENCE [LARGE SCALE GENOMIC DNA]</scope>
    <source>
        <strain evidence="9 10">1710b</strain>
    </source>
</reference>
<feature type="transmembrane region" description="Helical" evidence="8">
    <location>
        <begin position="299"/>
        <end position="320"/>
    </location>
</feature>
<name>Q3JPU1_BURP1</name>
<evidence type="ECO:0000256" key="1">
    <source>
        <dbReference type="ARBA" id="ARBA00004651"/>
    </source>
</evidence>
<feature type="transmembrane region" description="Helical" evidence="8">
    <location>
        <begin position="270"/>
        <end position="293"/>
    </location>
</feature>
<evidence type="ECO:0000256" key="7">
    <source>
        <dbReference type="SAM" id="MobiDB-lite"/>
    </source>
</evidence>
<dbReference type="EMBL" id="CP000124">
    <property type="protein sequence ID" value="ABA48358.1"/>
    <property type="molecule type" value="Genomic_DNA"/>
</dbReference>
<evidence type="ECO:0000256" key="8">
    <source>
        <dbReference type="SAM" id="Phobius"/>
    </source>
</evidence>
<dbReference type="AlphaFoldDB" id="Q3JPU1"/>
<sequence length="323" mass="35836">MTGYSPIDRRRAPFRTRRRALAPRRGPLCAARLLYSDNATLRPFPDMELWSAPAVFPNDDYVASPTRHCHEPLPPMLTLRAARRPSPYRRRKHVRQDSARRGRGARMRVRIVPAAADARADARFPRRIRRACAVLVTVPTFRIANGRPRVAAPHARRSSCRKRIIRALCLRFYFNTHIEIRSTKNIWSIRVGCVTLLNDPDPPIAVNCVCDAPGSACDPSRHRQRPTSVHSWELTKERTTMAHGLIMWLIIGAIAGWLAGLLVKGGGFGLLVDIIVGIVGAVIGGWLAGILGIHIGGGFISSVIVAVIGAVILLFVIRLFKRA</sequence>
<dbReference type="KEGG" id="bpm:BURPS1710b_3035"/>
<proteinExistence type="inferred from homology"/>
<comment type="subcellular location">
    <subcellularLocation>
        <location evidence="1">Cell membrane</location>
        <topology evidence="1">Multi-pass membrane protein</topology>
    </subcellularLocation>
</comment>
<keyword evidence="5 8" id="KW-1133">Transmembrane helix</keyword>
<dbReference type="PANTHER" id="PTHR33884:SF3">
    <property type="entry name" value="UPF0410 PROTEIN YMGE"/>
    <property type="match status" value="1"/>
</dbReference>
<gene>
    <name evidence="9" type="ordered locus">BURPS1710b_3035</name>
</gene>
<feature type="region of interest" description="Disordered" evidence="7">
    <location>
        <begin position="84"/>
        <end position="103"/>
    </location>
</feature>
<evidence type="ECO:0000256" key="5">
    <source>
        <dbReference type="ARBA" id="ARBA00022989"/>
    </source>
</evidence>
<dbReference type="GO" id="GO:0005886">
    <property type="term" value="C:plasma membrane"/>
    <property type="evidence" value="ECO:0007669"/>
    <property type="project" value="UniProtKB-SubCell"/>
</dbReference>
<keyword evidence="3" id="KW-1003">Cell membrane</keyword>
<accession>Q3JPU1</accession>
<evidence type="ECO:0000256" key="3">
    <source>
        <dbReference type="ARBA" id="ARBA00022475"/>
    </source>
</evidence>
<dbReference type="Proteomes" id="UP000002700">
    <property type="component" value="Chromosome I"/>
</dbReference>
<organism evidence="9 10">
    <name type="scientific">Burkholderia pseudomallei (strain 1710b)</name>
    <dbReference type="NCBI Taxonomy" id="320372"/>
    <lineage>
        <taxon>Bacteria</taxon>
        <taxon>Pseudomonadati</taxon>
        <taxon>Pseudomonadota</taxon>
        <taxon>Betaproteobacteria</taxon>
        <taxon>Burkholderiales</taxon>
        <taxon>Burkholderiaceae</taxon>
        <taxon>Burkholderia</taxon>
        <taxon>pseudomallei group</taxon>
    </lineage>
</organism>
<evidence type="ECO:0000256" key="4">
    <source>
        <dbReference type="ARBA" id="ARBA00022692"/>
    </source>
</evidence>
<evidence type="ECO:0000256" key="6">
    <source>
        <dbReference type="ARBA" id="ARBA00023136"/>
    </source>
</evidence>
<feature type="compositionally biased region" description="Basic residues" evidence="7">
    <location>
        <begin position="84"/>
        <end position="94"/>
    </location>
</feature>